<keyword evidence="4" id="KW-1185">Reference proteome</keyword>
<dbReference type="EMBL" id="CAJGYO010000006">
    <property type="protein sequence ID" value="CAD6239321.1"/>
    <property type="molecule type" value="Genomic_DNA"/>
</dbReference>
<evidence type="ECO:0000256" key="1">
    <source>
        <dbReference type="SAM" id="MobiDB-lite"/>
    </source>
</evidence>
<dbReference type="AlphaFoldDB" id="A0A811PEQ6"/>
<evidence type="ECO:0000313" key="4">
    <source>
        <dbReference type="Proteomes" id="UP000604825"/>
    </source>
</evidence>
<evidence type="ECO:0000256" key="2">
    <source>
        <dbReference type="SAM" id="SignalP"/>
    </source>
</evidence>
<dbReference type="Proteomes" id="UP000604825">
    <property type="component" value="Unassembled WGS sequence"/>
</dbReference>
<sequence length="73" mass="7596">MKKAPSLVACSLIFAAALVLFALHVEPVQAGSRTVPSPPPPSAHTPFRPGQRPSPPPHQGHNLLAAANDVHGH</sequence>
<feature type="signal peptide" evidence="2">
    <location>
        <begin position="1"/>
        <end position="30"/>
    </location>
</feature>
<feature type="region of interest" description="Disordered" evidence="1">
    <location>
        <begin position="30"/>
        <end position="73"/>
    </location>
</feature>
<proteinExistence type="predicted"/>
<gene>
    <name evidence="3" type="ORF">NCGR_LOCUS26297</name>
</gene>
<reference evidence="3" key="1">
    <citation type="submission" date="2020-10" db="EMBL/GenBank/DDBJ databases">
        <authorList>
            <person name="Han B."/>
            <person name="Lu T."/>
            <person name="Zhao Q."/>
            <person name="Huang X."/>
            <person name="Zhao Y."/>
        </authorList>
    </citation>
    <scope>NUCLEOTIDE SEQUENCE</scope>
</reference>
<protein>
    <submittedName>
        <fullName evidence="3">Uncharacterized protein</fullName>
    </submittedName>
</protein>
<feature type="chain" id="PRO_5032293660" evidence="2">
    <location>
        <begin position="31"/>
        <end position="73"/>
    </location>
</feature>
<accession>A0A811PEQ6</accession>
<name>A0A811PEQ6_9POAL</name>
<evidence type="ECO:0000313" key="3">
    <source>
        <dbReference type="EMBL" id="CAD6239321.1"/>
    </source>
</evidence>
<keyword evidence="2" id="KW-0732">Signal</keyword>
<comment type="caution">
    <text evidence="3">The sequence shown here is derived from an EMBL/GenBank/DDBJ whole genome shotgun (WGS) entry which is preliminary data.</text>
</comment>
<organism evidence="3 4">
    <name type="scientific">Miscanthus lutarioriparius</name>
    <dbReference type="NCBI Taxonomy" id="422564"/>
    <lineage>
        <taxon>Eukaryota</taxon>
        <taxon>Viridiplantae</taxon>
        <taxon>Streptophyta</taxon>
        <taxon>Embryophyta</taxon>
        <taxon>Tracheophyta</taxon>
        <taxon>Spermatophyta</taxon>
        <taxon>Magnoliopsida</taxon>
        <taxon>Liliopsida</taxon>
        <taxon>Poales</taxon>
        <taxon>Poaceae</taxon>
        <taxon>PACMAD clade</taxon>
        <taxon>Panicoideae</taxon>
        <taxon>Andropogonodae</taxon>
        <taxon>Andropogoneae</taxon>
        <taxon>Saccharinae</taxon>
        <taxon>Miscanthus</taxon>
    </lineage>
</organism>